<reference evidence="1 2" key="1">
    <citation type="journal article" date="2019" name="Int. J. Syst. Evol. Microbiol.">
        <title>The Global Catalogue of Microorganisms (GCM) 10K type strain sequencing project: providing services to taxonomists for standard genome sequencing and annotation.</title>
        <authorList>
            <consortium name="The Broad Institute Genomics Platform"/>
            <consortium name="The Broad Institute Genome Sequencing Center for Infectious Disease"/>
            <person name="Wu L."/>
            <person name="Ma J."/>
        </authorList>
    </citation>
    <scope>NUCLEOTIDE SEQUENCE [LARGE SCALE GENOMIC DNA]</scope>
    <source>
        <strain evidence="1 2">JCM 16328</strain>
    </source>
</reference>
<dbReference type="RefSeq" id="WP_343772537.1">
    <property type="nucleotide sequence ID" value="NZ_BAAADV010000001.1"/>
</dbReference>
<dbReference type="PROSITE" id="PS51257">
    <property type="entry name" value="PROKAR_LIPOPROTEIN"/>
    <property type="match status" value="1"/>
</dbReference>
<evidence type="ECO:0000313" key="2">
    <source>
        <dbReference type="Proteomes" id="UP001500420"/>
    </source>
</evidence>
<dbReference type="EMBL" id="BAAADV010000001">
    <property type="protein sequence ID" value="GAA0665055.1"/>
    <property type="molecule type" value="Genomic_DNA"/>
</dbReference>
<proteinExistence type="predicted"/>
<name>A0AAV3T5H4_9EURY</name>
<protein>
    <submittedName>
        <fullName evidence="1">Uncharacterized protein</fullName>
    </submittedName>
</protein>
<dbReference type="AlphaFoldDB" id="A0AAV3T5H4"/>
<evidence type="ECO:0000313" key="1">
    <source>
        <dbReference type="EMBL" id="GAA0665055.1"/>
    </source>
</evidence>
<organism evidence="1 2">
    <name type="scientific">Natronoarchaeum mannanilyticum</name>
    <dbReference type="NCBI Taxonomy" id="926360"/>
    <lineage>
        <taxon>Archaea</taxon>
        <taxon>Methanobacteriati</taxon>
        <taxon>Methanobacteriota</taxon>
        <taxon>Stenosarchaea group</taxon>
        <taxon>Halobacteria</taxon>
        <taxon>Halobacteriales</taxon>
        <taxon>Natronoarchaeaceae</taxon>
    </lineage>
</organism>
<dbReference type="Proteomes" id="UP001500420">
    <property type="component" value="Unassembled WGS sequence"/>
</dbReference>
<keyword evidence="2" id="KW-1185">Reference proteome</keyword>
<gene>
    <name evidence="1" type="ORF">GCM10009020_07550</name>
</gene>
<sequence>MRRRALLAAATTGLASTAGCFEALDLRQSGTVVTKQVWGRVDPERSDAEGPVATWLLDDGELSARLPEEDAPLPTELPIEIDDDAATYLDENHGPYELTVNICESPGTSDGDCSGPSIGRETFNEVRLGERATISTL</sequence>
<comment type="caution">
    <text evidence="1">The sequence shown here is derived from an EMBL/GenBank/DDBJ whole genome shotgun (WGS) entry which is preliminary data.</text>
</comment>
<accession>A0AAV3T5H4</accession>